<accession>A0A4R8DF32</accession>
<comment type="caution">
    <text evidence="4">The sequence shown here is derived from an EMBL/GenBank/DDBJ whole genome shotgun (WGS) entry which is preliminary data.</text>
</comment>
<dbReference type="InterPro" id="IPR001789">
    <property type="entry name" value="Sig_transdc_resp-reg_receiver"/>
</dbReference>
<evidence type="ECO:0000259" key="2">
    <source>
        <dbReference type="PROSITE" id="PS50110"/>
    </source>
</evidence>
<dbReference type="AlphaFoldDB" id="A0A4R8DF32"/>
<dbReference type="OrthoDB" id="1646880at2"/>
<dbReference type="PANTHER" id="PTHR37299">
    <property type="entry name" value="TRANSCRIPTIONAL REGULATOR-RELATED"/>
    <property type="match status" value="1"/>
</dbReference>
<gene>
    <name evidence="4" type="ORF">EDB95_3486</name>
</gene>
<protein>
    <submittedName>
        <fullName evidence="4">LytTR family two component transcriptional regulator</fullName>
    </submittedName>
</protein>
<reference evidence="4 5" key="1">
    <citation type="submission" date="2019-03" db="EMBL/GenBank/DDBJ databases">
        <title>Genomic Encyclopedia of Type Strains, Phase IV (KMG-IV): sequencing the most valuable type-strain genomes for metagenomic binning, comparative biology and taxonomic classification.</title>
        <authorList>
            <person name="Goeker M."/>
        </authorList>
    </citation>
    <scope>NUCLEOTIDE SEQUENCE [LARGE SCALE GENOMIC DNA]</scope>
    <source>
        <strain evidence="4 5">DSM 100059</strain>
    </source>
</reference>
<keyword evidence="5" id="KW-1185">Reference proteome</keyword>
<dbReference type="PROSITE" id="PS50930">
    <property type="entry name" value="HTH_LYTTR"/>
    <property type="match status" value="1"/>
</dbReference>
<dbReference type="GO" id="GO:0000156">
    <property type="term" value="F:phosphorelay response regulator activity"/>
    <property type="evidence" value="ECO:0007669"/>
    <property type="project" value="InterPro"/>
</dbReference>
<dbReference type="Pfam" id="PF00072">
    <property type="entry name" value="Response_reg"/>
    <property type="match status" value="1"/>
</dbReference>
<keyword evidence="1" id="KW-0597">Phosphoprotein</keyword>
<dbReference type="Gene3D" id="3.40.50.2300">
    <property type="match status" value="1"/>
</dbReference>
<proteinExistence type="predicted"/>
<evidence type="ECO:0000313" key="5">
    <source>
        <dbReference type="Proteomes" id="UP000294498"/>
    </source>
</evidence>
<dbReference type="GO" id="GO:0003677">
    <property type="term" value="F:DNA binding"/>
    <property type="evidence" value="ECO:0007669"/>
    <property type="project" value="InterPro"/>
</dbReference>
<sequence length="250" mass="28210">MIRAVIVDDEPGNVQNLVQLLERHCPEVAVSGTAYDAAHGKTVILEQRPDLVFLDISMPGESGLDLLKSLPAPEFDVIFVTAFHQYGIQAIKLSALDYLLKPINIQELRHAVSKALAKNDGRRQQALLENLVHLLQDRQQMESHRIALPGAKETRLVQPSRIIRCEASNNYTTFFLQGNEKIVVSKPIFEYEELLGGYGFIRCHQSHLVNKAHIRSWIKEDGGYLLLEDNTAIPVSRQKRDLIRSIMAPK</sequence>
<evidence type="ECO:0000313" key="4">
    <source>
        <dbReference type="EMBL" id="TDW95676.1"/>
    </source>
</evidence>
<dbReference type="InterPro" id="IPR011006">
    <property type="entry name" value="CheY-like_superfamily"/>
</dbReference>
<dbReference type="PANTHER" id="PTHR37299:SF1">
    <property type="entry name" value="STAGE 0 SPORULATION PROTEIN A HOMOLOG"/>
    <property type="match status" value="1"/>
</dbReference>
<evidence type="ECO:0000259" key="3">
    <source>
        <dbReference type="PROSITE" id="PS50930"/>
    </source>
</evidence>
<dbReference type="SMART" id="SM00448">
    <property type="entry name" value="REC"/>
    <property type="match status" value="1"/>
</dbReference>
<dbReference type="InterPro" id="IPR046947">
    <property type="entry name" value="LytR-like"/>
</dbReference>
<feature type="modified residue" description="4-aspartylphosphate" evidence="1">
    <location>
        <position position="55"/>
    </location>
</feature>
<evidence type="ECO:0000256" key="1">
    <source>
        <dbReference type="PROSITE-ProRule" id="PRU00169"/>
    </source>
</evidence>
<dbReference type="SMART" id="SM00850">
    <property type="entry name" value="LytTR"/>
    <property type="match status" value="1"/>
</dbReference>
<dbReference type="InterPro" id="IPR007492">
    <property type="entry name" value="LytTR_DNA-bd_dom"/>
</dbReference>
<dbReference type="SUPFAM" id="SSF52172">
    <property type="entry name" value="CheY-like"/>
    <property type="match status" value="1"/>
</dbReference>
<dbReference type="Gene3D" id="2.40.50.1020">
    <property type="entry name" value="LytTr DNA-binding domain"/>
    <property type="match status" value="1"/>
</dbReference>
<dbReference type="Proteomes" id="UP000294498">
    <property type="component" value="Unassembled WGS sequence"/>
</dbReference>
<dbReference type="RefSeq" id="WP_133995266.1">
    <property type="nucleotide sequence ID" value="NZ_SODV01000002.1"/>
</dbReference>
<feature type="domain" description="Response regulatory" evidence="2">
    <location>
        <begin position="3"/>
        <end position="116"/>
    </location>
</feature>
<dbReference type="EMBL" id="SODV01000002">
    <property type="protein sequence ID" value="TDW95676.1"/>
    <property type="molecule type" value="Genomic_DNA"/>
</dbReference>
<dbReference type="Pfam" id="PF04397">
    <property type="entry name" value="LytTR"/>
    <property type="match status" value="1"/>
</dbReference>
<organism evidence="4 5">
    <name type="scientific">Dinghuibacter silviterrae</name>
    <dbReference type="NCBI Taxonomy" id="1539049"/>
    <lineage>
        <taxon>Bacteria</taxon>
        <taxon>Pseudomonadati</taxon>
        <taxon>Bacteroidota</taxon>
        <taxon>Chitinophagia</taxon>
        <taxon>Chitinophagales</taxon>
        <taxon>Chitinophagaceae</taxon>
        <taxon>Dinghuibacter</taxon>
    </lineage>
</organism>
<feature type="domain" description="HTH LytTR-type" evidence="3">
    <location>
        <begin position="146"/>
        <end position="249"/>
    </location>
</feature>
<dbReference type="PROSITE" id="PS50110">
    <property type="entry name" value="RESPONSE_REGULATORY"/>
    <property type="match status" value="1"/>
</dbReference>
<name>A0A4R8DF32_9BACT</name>